<dbReference type="Proteomes" id="UP000077154">
    <property type="component" value="Unassembled WGS sequence"/>
</dbReference>
<protein>
    <submittedName>
        <fullName evidence="1">Uncharacterized protein</fullName>
    </submittedName>
</protein>
<dbReference type="EMBL" id="KV441394">
    <property type="protein sequence ID" value="OAF59114.1"/>
    <property type="molecule type" value="Genomic_DNA"/>
</dbReference>
<evidence type="ECO:0000313" key="1">
    <source>
        <dbReference type="EMBL" id="OAF59114.1"/>
    </source>
</evidence>
<sequence>MRPFSTSARALFKKLGFPVESIPGPHRSAYEKFFAPGGGAEQKFGKIKSALVRSRGGNPVHQSSYNKADKAWIISVFVEGEKDKAACHIYEDGTGTRKKGDRRE</sequence>
<accession>A0A177AD62</accession>
<dbReference type="AlphaFoldDB" id="A0A177AD62"/>
<dbReference type="GeneID" id="36287190"/>
<gene>
    <name evidence="1" type="ORF">VC83_04117</name>
</gene>
<dbReference type="OrthoDB" id="5071263at2759"/>
<dbReference type="RefSeq" id="XP_024324398.1">
    <property type="nucleotide sequence ID" value="XM_024467753.1"/>
</dbReference>
<proteinExistence type="predicted"/>
<reference evidence="1" key="1">
    <citation type="submission" date="2016-03" db="EMBL/GenBank/DDBJ databases">
        <title>Updated assembly of Pseudogymnoascus destructans, the fungus causing white-nose syndrome of bats.</title>
        <authorList>
            <person name="Palmer J.M."/>
            <person name="Drees K.P."/>
            <person name="Foster J.T."/>
            <person name="Lindner D.L."/>
        </authorList>
    </citation>
    <scope>NUCLEOTIDE SEQUENCE [LARGE SCALE GENOMIC DNA]</scope>
    <source>
        <strain evidence="1">20631-21</strain>
    </source>
</reference>
<organism evidence="1">
    <name type="scientific">Pseudogymnoascus destructans</name>
    <dbReference type="NCBI Taxonomy" id="655981"/>
    <lineage>
        <taxon>Eukaryota</taxon>
        <taxon>Fungi</taxon>
        <taxon>Dikarya</taxon>
        <taxon>Ascomycota</taxon>
        <taxon>Pezizomycotina</taxon>
        <taxon>Leotiomycetes</taxon>
        <taxon>Thelebolales</taxon>
        <taxon>Thelebolaceae</taxon>
        <taxon>Pseudogymnoascus</taxon>
    </lineage>
</organism>
<name>A0A177AD62_9PEZI</name>